<feature type="compositionally biased region" description="Basic and acidic residues" evidence="1">
    <location>
        <begin position="15"/>
        <end position="34"/>
    </location>
</feature>
<reference evidence="2 3" key="1">
    <citation type="journal article" date="2019" name="Int. J. Syst. Evol. Microbiol.">
        <title>The Global Catalogue of Microorganisms (GCM) 10K type strain sequencing project: providing services to taxonomists for standard genome sequencing and annotation.</title>
        <authorList>
            <consortium name="The Broad Institute Genomics Platform"/>
            <consortium name="The Broad Institute Genome Sequencing Center for Infectious Disease"/>
            <person name="Wu L."/>
            <person name="Ma J."/>
        </authorList>
    </citation>
    <scope>NUCLEOTIDE SEQUENCE [LARGE SCALE GENOMIC DNA]</scope>
    <source>
        <strain evidence="2 3">JCM 16009</strain>
    </source>
</reference>
<dbReference type="Proteomes" id="UP001500449">
    <property type="component" value="Unassembled WGS sequence"/>
</dbReference>
<sequence>MEAEGGAEQVQDVVVRARDVDPDDPGARGEEGGHLVELPRLGAAVPEQEDRGGGRPPAHAGSPAVTAVVHVRIGLASGSGVRRA</sequence>
<proteinExistence type="predicted"/>
<organism evidence="2 3">
    <name type="scientific">Pseudonocardia ailaonensis</name>
    <dbReference type="NCBI Taxonomy" id="367279"/>
    <lineage>
        <taxon>Bacteria</taxon>
        <taxon>Bacillati</taxon>
        <taxon>Actinomycetota</taxon>
        <taxon>Actinomycetes</taxon>
        <taxon>Pseudonocardiales</taxon>
        <taxon>Pseudonocardiaceae</taxon>
        <taxon>Pseudonocardia</taxon>
    </lineage>
</organism>
<dbReference type="EMBL" id="BAAAQK010000012">
    <property type="protein sequence ID" value="GAA1854851.1"/>
    <property type="molecule type" value="Genomic_DNA"/>
</dbReference>
<feature type="region of interest" description="Disordered" evidence="1">
    <location>
        <begin position="1"/>
        <end position="64"/>
    </location>
</feature>
<comment type="caution">
    <text evidence="2">The sequence shown here is derived from an EMBL/GenBank/DDBJ whole genome shotgun (WGS) entry which is preliminary data.</text>
</comment>
<evidence type="ECO:0000313" key="2">
    <source>
        <dbReference type="EMBL" id="GAA1854851.1"/>
    </source>
</evidence>
<protein>
    <submittedName>
        <fullName evidence="2">Uncharacterized protein</fullName>
    </submittedName>
</protein>
<keyword evidence="3" id="KW-1185">Reference proteome</keyword>
<evidence type="ECO:0000313" key="3">
    <source>
        <dbReference type="Proteomes" id="UP001500449"/>
    </source>
</evidence>
<name>A0ABN2N694_9PSEU</name>
<evidence type="ECO:0000256" key="1">
    <source>
        <dbReference type="SAM" id="MobiDB-lite"/>
    </source>
</evidence>
<accession>A0ABN2N694</accession>
<gene>
    <name evidence="2" type="ORF">GCM10009836_38630</name>
</gene>